<keyword evidence="1" id="KW-0805">Transcription regulation</keyword>
<keyword evidence="2" id="KW-0238">DNA-binding</keyword>
<keyword evidence="3" id="KW-0804">Transcription</keyword>
<dbReference type="RefSeq" id="WP_069436365.1">
    <property type="nucleotide sequence ID" value="NZ_LPWG01000004.1"/>
</dbReference>
<feature type="domain" description="HTH hxlR-type" evidence="5">
    <location>
        <begin position="25"/>
        <end position="120"/>
    </location>
</feature>
<comment type="caution">
    <text evidence="6">The sequence shown here is derived from an EMBL/GenBank/DDBJ whole genome shotgun (WGS) entry which is preliminary data.</text>
</comment>
<organism evidence="6 7">
    <name type="scientific">Methyloceanibacter methanicus</name>
    <dbReference type="NCBI Taxonomy" id="1774968"/>
    <lineage>
        <taxon>Bacteria</taxon>
        <taxon>Pseudomonadati</taxon>
        <taxon>Pseudomonadota</taxon>
        <taxon>Alphaproteobacteria</taxon>
        <taxon>Hyphomicrobiales</taxon>
        <taxon>Hyphomicrobiaceae</taxon>
        <taxon>Methyloceanibacter</taxon>
    </lineage>
</organism>
<dbReference type="PANTHER" id="PTHR33204">
    <property type="entry name" value="TRANSCRIPTIONAL REGULATOR, MARR FAMILY"/>
    <property type="match status" value="1"/>
</dbReference>
<dbReference type="InterPro" id="IPR036388">
    <property type="entry name" value="WH-like_DNA-bd_sf"/>
</dbReference>
<dbReference type="PROSITE" id="PS51118">
    <property type="entry name" value="HTH_HXLR"/>
    <property type="match status" value="1"/>
</dbReference>
<evidence type="ECO:0000313" key="6">
    <source>
        <dbReference type="EMBL" id="ODS00774.1"/>
    </source>
</evidence>
<evidence type="ECO:0000313" key="7">
    <source>
        <dbReference type="Proteomes" id="UP000094501"/>
    </source>
</evidence>
<reference evidence="6 7" key="1">
    <citation type="journal article" date="2016" name="Environ. Microbiol.">
        <title>New Methyloceanibacter diversity from North Sea sediments includes methanotroph containing solely the soluble methane monooxygenase.</title>
        <authorList>
            <person name="Vekeman B."/>
            <person name="Kerckhof F.M."/>
            <person name="Cremers G."/>
            <person name="de Vos P."/>
            <person name="Vandamme P."/>
            <person name="Boon N."/>
            <person name="Op den Camp H.J."/>
            <person name="Heylen K."/>
        </authorList>
    </citation>
    <scope>NUCLEOTIDE SEQUENCE [LARGE SCALE GENOMIC DNA]</scope>
    <source>
        <strain evidence="6 7">R-67174</strain>
    </source>
</reference>
<name>A0A1E3W4T2_9HYPH</name>
<dbReference type="GO" id="GO:0003677">
    <property type="term" value="F:DNA binding"/>
    <property type="evidence" value="ECO:0007669"/>
    <property type="project" value="UniProtKB-KW"/>
</dbReference>
<keyword evidence="7" id="KW-1185">Reference proteome</keyword>
<dbReference type="CDD" id="cd00090">
    <property type="entry name" value="HTH_ARSR"/>
    <property type="match status" value="1"/>
</dbReference>
<evidence type="ECO:0000256" key="1">
    <source>
        <dbReference type="ARBA" id="ARBA00023015"/>
    </source>
</evidence>
<dbReference type="EMBL" id="LPWG01000004">
    <property type="protein sequence ID" value="ODS00774.1"/>
    <property type="molecule type" value="Genomic_DNA"/>
</dbReference>
<dbReference type="OrthoDB" id="9800350at2"/>
<dbReference type="Gene3D" id="1.10.10.10">
    <property type="entry name" value="Winged helix-like DNA-binding domain superfamily/Winged helix DNA-binding domain"/>
    <property type="match status" value="1"/>
</dbReference>
<evidence type="ECO:0000256" key="2">
    <source>
        <dbReference type="ARBA" id="ARBA00023125"/>
    </source>
</evidence>
<dbReference type="Proteomes" id="UP000094501">
    <property type="component" value="Unassembled WGS sequence"/>
</dbReference>
<dbReference type="SUPFAM" id="SSF46785">
    <property type="entry name" value="Winged helix' DNA-binding domain"/>
    <property type="match status" value="1"/>
</dbReference>
<dbReference type="InterPro" id="IPR011991">
    <property type="entry name" value="ArsR-like_HTH"/>
</dbReference>
<protein>
    <submittedName>
        <fullName evidence="6">Transcriptional regulator</fullName>
    </submittedName>
</protein>
<accession>A0A1E3W4T2</accession>
<evidence type="ECO:0000256" key="3">
    <source>
        <dbReference type="ARBA" id="ARBA00023163"/>
    </source>
</evidence>
<feature type="region of interest" description="Disordered" evidence="4">
    <location>
        <begin position="1"/>
        <end position="24"/>
    </location>
</feature>
<dbReference type="AlphaFoldDB" id="A0A1E3W4T2"/>
<proteinExistence type="predicted"/>
<dbReference type="GO" id="GO:0006355">
    <property type="term" value="P:regulation of DNA-templated transcription"/>
    <property type="evidence" value="ECO:0007669"/>
    <property type="project" value="UniProtKB-ARBA"/>
</dbReference>
<evidence type="ECO:0000259" key="5">
    <source>
        <dbReference type="PROSITE" id="PS51118"/>
    </source>
</evidence>
<gene>
    <name evidence="6" type="ORF">AUC68_14480</name>
</gene>
<evidence type="ECO:0000256" key="4">
    <source>
        <dbReference type="SAM" id="MobiDB-lite"/>
    </source>
</evidence>
<dbReference type="Pfam" id="PF01638">
    <property type="entry name" value="HxlR"/>
    <property type="match status" value="1"/>
</dbReference>
<dbReference type="InterPro" id="IPR036390">
    <property type="entry name" value="WH_DNA-bd_sf"/>
</dbReference>
<dbReference type="InterPro" id="IPR002577">
    <property type="entry name" value="HTH_HxlR"/>
</dbReference>
<sequence>MSDSVSVNDRPGSGAPQPKQCDEPCPIERGMRLLGGKWKASILWHLKAGPMRFNALSRELGGASKKMIAERLKEMEESGLVHREVVATKPVAVTYQLTPFGHSALGILVSLHDWCEEHGV</sequence>